<dbReference type="Proteomes" id="UP000886595">
    <property type="component" value="Unassembled WGS sequence"/>
</dbReference>
<dbReference type="EMBL" id="JAAMPC010000005">
    <property type="protein sequence ID" value="KAG2313421.1"/>
    <property type="molecule type" value="Genomic_DNA"/>
</dbReference>
<dbReference type="InterPro" id="IPR006462">
    <property type="entry name" value="MS5"/>
</dbReference>
<dbReference type="OrthoDB" id="1111073at2759"/>
<comment type="caution">
    <text evidence="1">The sequence shown here is derived from an EMBL/GenBank/DDBJ whole genome shotgun (WGS) entry which is preliminary data.</text>
</comment>
<evidence type="ECO:0000313" key="2">
    <source>
        <dbReference type="Proteomes" id="UP000886595"/>
    </source>
</evidence>
<dbReference type="Pfam" id="PF04776">
    <property type="entry name" value="protein_MS5"/>
    <property type="match status" value="1"/>
</dbReference>
<sequence length="328" mass="37194">MSDVVMKEEDSDTLSVKELDVVLPRYQPINGYKSPLDFILPPYQEFPGSSNYAGVSEPTPQEPIPIKEAEAELENLHLPSSEEEDFDAVLPMDLMISPVISPISIPVLDFSVYDQFSPLLEVTYSPTSPGGHLFCPTTALLMLCTRSLCSAPKWNSLLQSRKGTNFERSRSAVPDVAEHTGLLTLRARDLAREEEEKKESGFDTLSVDELFKGHMPDWLPDDSKLQCYEMKESEVEQAKGWLQLYAELAWYTKKQTDPYMFEYGKPFELLKIVVQTKDVVDSMENLKLDDAVFYITFRTRCGVACKGVIRRTRDGRPEHLSLEAKCFV</sequence>
<dbReference type="AlphaFoldDB" id="A0A8X7VLD9"/>
<organism evidence="1 2">
    <name type="scientific">Brassica carinata</name>
    <name type="common">Ethiopian mustard</name>
    <name type="synonym">Abyssinian cabbage</name>
    <dbReference type="NCBI Taxonomy" id="52824"/>
    <lineage>
        <taxon>Eukaryota</taxon>
        <taxon>Viridiplantae</taxon>
        <taxon>Streptophyta</taxon>
        <taxon>Embryophyta</taxon>
        <taxon>Tracheophyta</taxon>
        <taxon>Spermatophyta</taxon>
        <taxon>Magnoliopsida</taxon>
        <taxon>eudicotyledons</taxon>
        <taxon>Gunneridae</taxon>
        <taxon>Pentapetalae</taxon>
        <taxon>rosids</taxon>
        <taxon>malvids</taxon>
        <taxon>Brassicales</taxon>
        <taxon>Brassicaceae</taxon>
        <taxon>Brassiceae</taxon>
        <taxon>Brassica</taxon>
    </lineage>
</organism>
<keyword evidence="2" id="KW-1185">Reference proteome</keyword>
<proteinExistence type="predicted"/>
<reference evidence="1 2" key="1">
    <citation type="submission" date="2020-02" db="EMBL/GenBank/DDBJ databases">
        <authorList>
            <person name="Ma Q."/>
            <person name="Huang Y."/>
            <person name="Song X."/>
            <person name="Pei D."/>
        </authorList>
    </citation>
    <scope>NUCLEOTIDE SEQUENCE [LARGE SCALE GENOMIC DNA]</scope>
    <source>
        <strain evidence="1">Sxm20200214</strain>
        <tissue evidence="1">Leaf</tissue>
    </source>
</reference>
<protein>
    <submittedName>
        <fullName evidence="1">Uncharacterized protein</fullName>
    </submittedName>
</protein>
<accession>A0A8X7VLD9</accession>
<gene>
    <name evidence="1" type="ORF">Bca52824_024978</name>
</gene>
<evidence type="ECO:0000313" key="1">
    <source>
        <dbReference type="EMBL" id="KAG2313421.1"/>
    </source>
</evidence>
<name>A0A8X7VLD9_BRACI</name>